<name>A0A2M4D3E5_ANODA</name>
<accession>A0A2M4D3E5</accession>
<sequence>MEFVIPKHMLHYHGTYTCETLLTVLLIGVFSCWGFPANTTDICIRCQYLGLNGCSHIMCTLIFAPSILHSFWLLHSKWLYDSIESLEQFNKLMKYFDFTHVAASGGFGHTV</sequence>
<keyword evidence="1" id="KW-0472">Membrane</keyword>
<keyword evidence="1" id="KW-0812">Transmembrane</keyword>
<evidence type="ECO:0000313" key="2">
    <source>
        <dbReference type="EMBL" id="MBW72090.1"/>
    </source>
</evidence>
<organism evidence="2">
    <name type="scientific">Anopheles darlingi</name>
    <name type="common">Mosquito</name>
    <dbReference type="NCBI Taxonomy" id="43151"/>
    <lineage>
        <taxon>Eukaryota</taxon>
        <taxon>Metazoa</taxon>
        <taxon>Ecdysozoa</taxon>
        <taxon>Arthropoda</taxon>
        <taxon>Hexapoda</taxon>
        <taxon>Insecta</taxon>
        <taxon>Pterygota</taxon>
        <taxon>Neoptera</taxon>
        <taxon>Endopterygota</taxon>
        <taxon>Diptera</taxon>
        <taxon>Nematocera</taxon>
        <taxon>Culicoidea</taxon>
        <taxon>Culicidae</taxon>
        <taxon>Anophelinae</taxon>
        <taxon>Anopheles</taxon>
    </lineage>
</organism>
<feature type="transmembrane region" description="Helical" evidence="1">
    <location>
        <begin position="49"/>
        <end position="72"/>
    </location>
</feature>
<protein>
    <submittedName>
        <fullName evidence="2">Uncharacterized protein</fullName>
    </submittedName>
</protein>
<keyword evidence="1" id="KW-1133">Transmembrane helix</keyword>
<dbReference type="PROSITE" id="PS51257">
    <property type="entry name" value="PROKAR_LIPOPROTEIN"/>
    <property type="match status" value="1"/>
</dbReference>
<feature type="transmembrane region" description="Helical" evidence="1">
    <location>
        <begin position="20"/>
        <end position="37"/>
    </location>
</feature>
<evidence type="ECO:0000256" key="1">
    <source>
        <dbReference type="SAM" id="Phobius"/>
    </source>
</evidence>
<proteinExistence type="predicted"/>
<reference evidence="2" key="1">
    <citation type="submission" date="2018-01" db="EMBL/GenBank/DDBJ databases">
        <title>An insight into the sialome of Amazonian anophelines.</title>
        <authorList>
            <person name="Ribeiro J.M."/>
            <person name="Scarpassa V."/>
            <person name="Calvo E."/>
        </authorList>
    </citation>
    <scope>NUCLEOTIDE SEQUENCE</scope>
</reference>
<dbReference type="AlphaFoldDB" id="A0A2M4D3E5"/>
<dbReference type="EMBL" id="GGFL01007912">
    <property type="protein sequence ID" value="MBW72090.1"/>
    <property type="molecule type" value="Transcribed_RNA"/>
</dbReference>